<proteinExistence type="predicted"/>
<sequence>VYTLQGALVDVLNGETALQHLDKDLPKLPGGEVVKERVEDGAEVEEGVGHRVKSYVAPEVGHGPVGLGHGGRHQASNLVGQPADHKGPDDETCR</sequence>
<dbReference type="Proteomes" id="UP000472263">
    <property type="component" value="Chromosome 21"/>
</dbReference>
<feature type="compositionally biased region" description="Basic and acidic residues" evidence="1">
    <location>
        <begin position="83"/>
        <end position="94"/>
    </location>
</feature>
<keyword evidence="3" id="KW-1185">Reference proteome</keyword>
<organism evidence="2 3">
    <name type="scientific">Myripristis murdjan</name>
    <name type="common">pinecone soldierfish</name>
    <dbReference type="NCBI Taxonomy" id="586833"/>
    <lineage>
        <taxon>Eukaryota</taxon>
        <taxon>Metazoa</taxon>
        <taxon>Chordata</taxon>
        <taxon>Craniata</taxon>
        <taxon>Vertebrata</taxon>
        <taxon>Euteleostomi</taxon>
        <taxon>Actinopterygii</taxon>
        <taxon>Neopterygii</taxon>
        <taxon>Teleostei</taxon>
        <taxon>Neoteleostei</taxon>
        <taxon>Acanthomorphata</taxon>
        <taxon>Holocentriformes</taxon>
        <taxon>Holocentridae</taxon>
        <taxon>Myripristis</taxon>
    </lineage>
</organism>
<protein>
    <submittedName>
        <fullName evidence="2">Uncharacterized protein</fullName>
    </submittedName>
</protein>
<feature type="region of interest" description="Disordered" evidence="1">
    <location>
        <begin position="57"/>
        <end position="94"/>
    </location>
</feature>
<evidence type="ECO:0000256" key="1">
    <source>
        <dbReference type="SAM" id="MobiDB-lite"/>
    </source>
</evidence>
<reference evidence="2" key="2">
    <citation type="submission" date="2025-08" db="UniProtKB">
        <authorList>
            <consortium name="Ensembl"/>
        </authorList>
    </citation>
    <scope>IDENTIFICATION</scope>
</reference>
<accession>A0A667ZNN4</accession>
<reference evidence="2" key="1">
    <citation type="submission" date="2019-06" db="EMBL/GenBank/DDBJ databases">
        <authorList>
            <consortium name="Wellcome Sanger Institute Data Sharing"/>
        </authorList>
    </citation>
    <scope>NUCLEOTIDE SEQUENCE [LARGE SCALE GENOMIC DNA]</scope>
</reference>
<dbReference type="GeneTree" id="ENSGT00910000148192"/>
<dbReference type="AlphaFoldDB" id="A0A667ZNN4"/>
<evidence type="ECO:0000313" key="3">
    <source>
        <dbReference type="Proteomes" id="UP000472263"/>
    </source>
</evidence>
<name>A0A667ZNN4_9TELE</name>
<evidence type="ECO:0000313" key="2">
    <source>
        <dbReference type="Ensembl" id="ENSMMDP00005044520.1"/>
    </source>
</evidence>
<reference evidence="2" key="3">
    <citation type="submission" date="2025-09" db="UniProtKB">
        <authorList>
            <consortium name="Ensembl"/>
        </authorList>
    </citation>
    <scope>IDENTIFICATION</scope>
</reference>
<dbReference type="Ensembl" id="ENSMMDT00005045406.1">
    <property type="protein sequence ID" value="ENSMMDP00005044520.1"/>
    <property type="gene ID" value="ENSMMDG00005020438.1"/>
</dbReference>
<dbReference type="InParanoid" id="A0A667ZNN4"/>